<organism evidence="1">
    <name type="scientific">marine sediment metagenome</name>
    <dbReference type="NCBI Taxonomy" id="412755"/>
    <lineage>
        <taxon>unclassified sequences</taxon>
        <taxon>metagenomes</taxon>
        <taxon>ecological metagenomes</taxon>
    </lineage>
</organism>
<sequence>MFRCNCNDQTAIICSECSRNAKEEKTVNFDDDMTFGEWLENANRLFDEIISKKFAIITEARMLSSGTIAGLIDNSNYDAIEEAQQKFIVWLTQQENLFENWQIAWEAFCLEA</sequence>
<dbReference type="AlphaFoldDB" id="A0A0F9M149"/>
<name>A0A0F9M149_9ZZZZ</name>
<accession>A0A0F9M149</accession>
<reference evidence="1" key="1">
    <citation type="journal article" date="2015" name="Nature">
        <title>Complex archaea that bridge the gap between prokaryotes and eukaryotes.</title>
        <authorList>
            <person name="Spang A."/>
            <person name="Saw J.H."/>
            <person name="Jorgensen S.L."/>
            <person name="Zaremba-Niedzwiedzka K."/>
            <person name="Martijn J."/>
            <person name="Lind A.E."/>
            <person name="van Eijk R."/>
            <person name="Schleper C."/>
            <person name="Guy L."/>
            <person name="Ettema T.J."/>
        </authorList>
    </citation>
    <scope>NUCLEOTIDE SEQUENCE</scope>
</reference>
<proteinExistence type="predicted"/>
<comment type="caution">
    <text evidence="1">The sequence shown here is derived from an EMBL/GenBank/DDBJ whole genome shotgun (WGS) entry which is preliminary data.</text>
</comment>
<protein>
    <submittedName>
        <fullName evidence="1">Uncharacterized protein</fullName>
    </submittedName>
</protein>
<gene>
    <name evidence="1" type="ORF">LCGC14_1211920</name>
</gene>
<dbReference type="EMBL" id="LAZR01006313">
    <property type="protein sequence ID" value="KKM93081.1"/>
    <property type="molecule type" value="Genomic_DNA"/>
</dbReference>
<evidence type="ECO:0000313" key="1">
    <source>
        <dbReference type="EMBL" id="KKM93081.1"/>
    </source>
</evidence>